<accession>C6E7F1</accession>
<gene>
    <name evidence="1" type="ordered locus">GM21_3792</name>
</gene>
<dbReference type="InterPro" id="IPR042184">
    <property type="entry name" value="YqeY/Aim41_N"/>
</dbReference>
<dbReference type="InterPro" id="IPR003789">
    <property type="entry name" value="Asn/Gln_tRNA_amidoTrase-B-like"/>
</dbReference>
<dbReference type="Gene3D" id="1.10.10.410">
    <property type="match status" value="1"/>
</dbReference>
<dbReference type="Gene3D" id="1.10.1510.10">
    <property type="entry name" value="Uncharacterised protein YqeY/AIM41 PF09424, N-terminal domain"/>
    <property type="match status" value="1"/>
</dbReference>
<dbReference type="AlphaFoldDB" id="C6E7F1"/>
<organism evidence="1">
    <name type="scientific">Geobacter sp. (strain M21)</name>
    <dbReference type="NCBI Taxonomy" id="443144"/>
    <lineage>
        <taxon>Bacteria</taxon>
        <taxon>Pseudomonadati</taxon>
        <taxon>Thermodesulfobacteriota</taxon>
        <taxon>Desulfuromonadia</taxon>
        <taxon>Geobacterales</taxon>
        <taxon>Geobacteraceae</taxon>
        <taxon>Geobacter</taxon>
    </lineage>
</organism>
<protein>
    <submittedName>
        <fullName evidence="1">GatB/Yqey domain protein</fullName>
    </submittedName>
</protein>
<dbReference type="OrthoDB" id="9788127at2"/>
<dbReference type="PANTHER" id="PTHR28055">
    <property type="entry name" value="ALTERED INHERITANCE OF MITOCHONDRIA PROTEIN 41, MITOCHONDRIAL"/>
    <property type="match status" value="1"/>
</dbReference>
<proteinExistence type="predicted"/>
<dbReference type="SUPFAM" id="SSF89095">
    <property type="entry name" value="GatB/YqeY motif"/>
    <property type="match status" value="1"/>
</dbReference>
<dbReference type="InterPro" id="IPR023168">
    <property type="entry name" value="GatB_Yqey_C_2"/>
</dbReference>
<dbReference type="STRING" id="443144.GM21_3792"/>
<name>C6E7F1_GEOSM</name>
<dbReference type="EMBL" id="CP001661">
    <property type="protein sequence ID" value="ACT19811.1"/>
    <property type="molecule type" value="Genomic_DNA"/>
</dbReference>
<dbReference type="eggNOG" id="COG1610">
    <property type="taxonomic scope" value="Bacteria"/>
</dbReference>
<dbReference type="KEGG" id="gem:GM21_3792"/>
<evidence type="ECO:0000313" key="1">
    <source>
        <dbReference type="EMBL" id="ACT19811.1"/>
    </source>
</evidence>
<dbReference type="GO" id="GO:0016884">
    <property type="term" value="F:carbon-nitrogen ligase activity, with glutamine as amido-N-donor"/>
    <property type="evidence" value="ECO:0007669"/>
    <property type="project" value="InterPro"/>
</dbReference>
<sequence length="147" mass="16539">MQLQERLNADLKEAMKSRDALRLSTVRMLLSSVKNRAIELRRDLSDAEVTETIVTLCKQRRESIRLFKEAGRQELVDKEEAELTLLTGYLPQQLTREELVSLVEKVIAETSATSGKDMGRVMKALQPLVSGRADGKLVSEVVKEKLA</sequence>
<dbReference type="Pfam" id="PF09424">
    <property type="entry name" value="YqeY"/>
    <property type="match status" value="1"/>
</dbReference>
<reference evidence="1" key="1">
    <citation type="submission" date="2009-07" db="EMBL/GenBank/DDBJ databases">
        <title>Complete sequence of Geobacter sp. M21.</title>
        <authorList>
            <consortium name="US DOE Joint Genome Institute"/>
            <person name="Lucas S."/>
            <person name="Copeland A."/>
            <person name="Lapidus A."/>
            <person name="Glavina del Rio T."/>
            <person name="Dalin E."/>
            <person name="Tice H."/>
            <person name="Bruce D."/>
            <person name="Goodwin L."/>
            <person name="Pitluck S."/>
            <person name="Saunders E."/>
            <person name="Brettin T."/>
            <person name="Detter J.C."/>
            <person name="Han C."/>
            <person name="Larimer F."/>
            <person name="Land M."/>
            <person name="Hauser L."/>
            <person name="Kyrpides N."/>
            <person name="Ovchinnikova G."/>
            <person name="Lovley D."/>
        </authorList>
    </citation>
    <scope>NUCLEOTIDE SEQUENCE [LARGE SCALE GENOMIC DNA]</scope>
    <source>
        <strain evidence="1">M21</strain>
    </source>
</reference>
<dbReference type="PANTHER" id="PTHR28055:SF1">
    <property type="entry name" value="ALTERED INHERITANCE OF MITOCHONDRIA PROTEIN 41, MITOCHONDRIAL"/>
    <property type="match status" value="1"/>
</dbReference>
<dbReference type="InterPro" id="IPR019004">
    <property type="entry name" value="YqeY/Aim41"/>
</dbReference>
<dbReference type="HOGENOM" id="CLU_079430_2_1_7"/>